<dbReference type="GO" id="GO:0072686">
    <property type="term" value="C:mitotic spindle"/>
    <property type="evidence" value="ECO:0007669"/>
    <property type="project" value="InterPro"/>
</dbReference>
<feature type="compositionally biased region" description="Low complexity" evidence="1">
    <location>
        <begin position="178"/>
        <end position="194"/>
    </location>
</feature>
<dbReference type="GO" id="GO:0042729">
    <property type="term" value="C:DASH complex"/>
    <property type="evidence" value="ECO:0007669"/>
    <property type="project" value="InterPro"/>
</dbReference>
<evidence type="ECO:0000256" key="1">
    <source>
        <dbReference type="SAM" id="MobiDB-lite"/>
    </source>
</evidence>
<dbReference type="Proteomes" id="UP000054560">
    <property type="component" value="Unassembled WGS sequence"/>
</dbReference>
<gene>
    <name evidence="2" type="ORF">SARC_02591</name>
</gene>
<feature type="compositionally biased region" description="Polar residues" evidence="1">
    <location>
        <begin position="74"/>
        <end position="87"/>
    </location>
</feature>
<feature type="compositionally biased region" description="Basic and acidic residues" evidence="1">
    <location>
        <begin position="51"/>
        <end position="66"/>
    </location>
</feature>
<accession>A0A0L0G8I2</accession>
<feature type="region of interest" description="Disordered" evidence="1">
    <location>
        <begin position="29"/>
        <end position="87"/>
    </location>
</feature>
<dbReference type="Pfam" id="PF08651">
    <property type="entry name" value="DASH_Duo1"/>
    <property type="match status" value="1"/>
</dbReference>
<proteinExistence type="predicted"/>
<feature type="region of interest" description="Disordered" evidence="1">
    <location>
        <begin position="176"/>
        <end position="200"/>
    </location>
</feature>
<dbReference type="EMBL" id="KQ241714">
    <property type="protein sequence ID" value="KNC85214.1"/>
    <property type="molecule type" value="Genomic_DNA"/>
</dbReference>
<dbReference type="AlphaFoldDB" id="A0A0L0G8I2"/>
<evidence type="ECO:0000313" key="2">
    <source>
        <dbReference type="EMBL" id="KNC85214.1"/>
    </source>
</evidence>
<sequence length="200" mass="21956">MAGQSYNDALAGRGSENMDHMDIQDEHVSNTNGRAHTHPHIDNGEVGTQSERMDTGDEVMDTHEGFSDTESEASKQSAQTRNPIQTETAQVEAMSAIVAQLNTSLKATHENIKMVFRPMSETENLVDAWINTLEKAHTFSTLMLHPDYRPNSGACALRLNYSAPLWTVNPTPFVAGTNSNSSGDRSRSQLSSSQIPQLPR</sequence>
<organism evidence="2 3">
    <name type="scientific">Sphaeroforma arctica JP610</name>
    <dbReference type="NCBI Taxonomy" id="667725"/>
    <lineage>
        <taxon>Eukaryota</taxon>
        <taxon>Ichthyosporea</taxon>
        <taxon>Ichthyophonida</taxon>
        <taxon>Sphaeroforma</taxon>
    </lineage>
</organism>
<dbReference type="GeneID" id="25903095"/>
<dbReference type="GO" id="GO:0000278">
    <property type="term" value="P:mitotic cell cycle"/>
    <property type="evidence" value="ECO:0007669"/>
    <property type="project" value="InterPro"/>
</dbReference>
<protein>
    <submittedName>
        <fullName evidence="2">Uncharacterized protein</fullName>
    </submittedName>
</protein>
<dbReference type="InterPro" id="IPR013960">
    <property type="entry name" value="DASH_Duo1"/>
</dbReference>
<reference evidence="2 3" key="1">
    <citation type="submission" date="2011-02" db="EMBL/GenBank/DDBJ databases">
        <title>The Genome Sequence of Sphaeroforma arctica JP610.</title>
        <authorList>
            <consortium name="The Broad Institute Genome Sequencing Platform"/>
            <person name="Russ C."/>
            <person name="Cuomo C."/>
            <person name="Young S.K."/>
            <person name="Zeng Q."/>
            <person name="Gargeya S."/>
            <person name="Alvarado L."/>
            <person name="Berlin A."/>
            <person name="Chapman S.B."/>
            <person name="Chen Z."/>
            <person name="Freedman E."/>
            <person name="Gellesch M."/>
            <person name="Goldberg J."/>
            <person name="Griggs A."/>
            <person name="Gujja S."/>
            <person name="Heilman E."/>
            <person name="Heiman D."/>
            <person name="Howarth C."/>
            <person name="Mehta T."/>
            <person name="Neiman D."/>
            <person name="Pearson M."/>
            <person name="Roberts A."/>
            <person name="Saif S."/>
            <person name="Shea T."/>
            <person name="Shenoy N."/>
            <person name="Sisk P."/>
            <person name="Stolte C."/>
            <person name="Sykes S."/>
            <person name="White J."/>
            <person name="Yandava C."/>
            <person name="Burger G."/>
            <person name="Gray M.W."/>
            <person name="Holland P.W.H."/>
            <person name="King N."/>
            <person name="Lang F.B.F."/>
            <person name="Roger A.J."/>
            <person name="Ruiz-Trillo I."/>
            <person name="Haas B."/>
            <person name="Nusbaum C."/>
            <person name="Birren B."/>
        </authorList>
    </citation>
    <scope>NUCLEOTIDE SEQUENCE [LARGE SCALE GENOMIC DNA]</scope>
    <source>
        <strain evidence="2 3">JP610</strain>
    </source>
</reference>
<name>A0A0L0G8I2_9EUKA</name>
<keyword evidence="3" id="KW-1185">Reference proteome</keyword>
<evidence type="ECO:0000313" key="3">
    <source>
        <dbReference type="Proteomes" id="UP000054560"/>
    </source>
</evidence>
<dbReference type="RefSeq" id="XP_014159116.1">
    <property type="nucleotide sequence ID" value="XM_014303641.1"/>
</dbReference>